<accession>A0AAD5TQZ3</accession>
<dbReference type="PROSITE" id="PS51352">
    <property type="entry name" value="THIOREDOXIN_2"/>
    <property type="match status" value="1"/>
</dbReference>
<dbReference type="PANTHER" id="PTHR45672:SF3">
    <property type="entry name" value="THIOREDOXIN DOMAIN-CONTAINING PROTEIN 5"/>
    <property type="match status" value="1"/>
</dbReference>
<dbReference type="AlphaFoldDB" id="A0AAD5TQZ3"/>
<sequence length="266" mass="29665">MTSPRQSLLAKLLLLAFCLLSIVSLPGADAISERKKLADEADKHITHLDIDAFDRAVQNETWLIMFGANWCSNTQNMTPKWLQVEKAYTERRYSDRGLHMAKVECSINGQHKSGHPFCDKHAPDGFPTINLYAHGKLIQEYPGDDDVDSILAYMERRLNAIAAAKLKADREAARKLEEERKKQSEAELRKSAEAKSKEIEGERIKASALAADAELAKAASDRKEGPSVAFLIVGLLALFTMLTLAYLWARKSRVSAKSSSYQSLDK</sequence>
<dbReference type="EMBL" id="JADGJQ010000003">
    <property type="protein sequence ID" value="KAJ3184696.1"/>
    <property type="molecule type" value="Genomic_DNA"/>
</dbReference>
<gene>
    <name evidence="7" type="primary">ERP60</name>
    <name evidence="7" type="ORF">HDU87_004100</name>
</gene>
<dbReference type="InterPro" id="IPR036249">
    <property type="entry name" value="Thioredoxin-like_sf"/>
</dbReference>
<comment type="caution">
    <text evidence="7">The sequence shown here is derived from an EMBL/GenBank/DDBJ whole genome shotgun (WGS) entry which is preliminary data.</text>
</comment>
<keyword evidence="2 5" id="KW-0732">Signal</keyword>
<dbReference type="Proteomes" id="UP001212152">
    <property type="component" value="Unassembled WGS sequence"/>
</dbReference>
<reference evidence="7" key="1">
    <citation type="submission" date="2020-05" db="EMBL/GenBank/DDBJ databases">
        <title>Phylogenomic resolution of chytrid fungi.</title>
        <authorList>
            <person name="Stajich J.E."/>
            <person name="Amses K."/>
            <person name="Simmons R."/>
            <person name="Seto K."/>
            <person name="Myers J."/>
            <person name="Bonds A."/>
            <person name="Quandt C.A."/>
            <person name="Barry K."/>
            <person name="Liu P."/>
            <person name="Grigoriev I."/>
            <person name="Longcore J.E."/>
            <person name="James T.Y."/>
        </authorList>
    </citation>
    <scope>NUCLEOTIDE SEQUENCE</scope>
    <source>
        <strain evidence="7">JEL0379</strain>
    </source>
</reference>
<dbReference type="InterPro" id="IPR051063">
    <property type="entry name" value="PDI"/>
</dbReference>
<keyword evidence="4" id="KW-0812">Transmembrane</keyword>
<feature type="signal peptide" evidence="5">
    <location>
        <begin position="1"/>
        <end position="30"/>
    </location>
</feature>
<evidence type="ECO:0000313" key="7">
    <source>
        <dbReference type="EMBL" id="KAJ3184696.1"/>
    </source>
</evidence>
<dbReference type="GO" id="GO:0006457">
    <property type="term" value="P:protein folding"/>
    <property type="evidence" value="ECO:0007669"/>
    <property type="project" value="TreeGrafter"/>
</dbReference>
<dbReference type="GO" id="GO:0005783">
    <property type="term" value="C:endoplasmic reticulum"/>
    <property type="evidence" value="ECO:0007669"/>
    <property type="project" value="TreeGrafter"/>
</dbReference>
<keyword evidence="4" id="KW-0472">Membrane</keyword>
<comment type="similarity">
    <text evidence="1">Belongs to the protein disulfide isomerase family.</text>
</comment>
<dbReference type="SUPFAM" id="SSF52833">
    <property type="entry name" value="Thioredoxin-like"/>
    <property type="match status" value="1"/>
</dbReference>
<feature type="transmembrane region" description="Helical" evidence="4">
    <location>
        <begin position="228"/>
        <end position="249"/>
    </location>
</feature>
<evidence type="ECO:0000313" key="8">
    <source>
        <dbReference type="Proteomes" id="UP001212152"/>
    </source>
</evidence>
<organism evidence="7 8">
    <name type="scientific">Geranomyces variabilis</name>
    <dbReference type="NCBI Taxonomy" id="109894"/>
    <lineage>
        <taxon>Eukaryota</taxon>
        <taxon>Fungi</taxon>
        <taxon>Fungi incertae sedis</taxon>
        <taxon>Chytridiomycota</taxon>
        <taxon>Chytridiomycota incertae sedis</taxon>
        <taxon>Chytridiomycetes</taxon>
        <taxon>Spizellomycetales</taxon>
        <taxon>Powellomycetaceae</taxon>
        <taxon>Geranomyces</taxon>
    </lineage>
</organism>
<evidence type="ECO:0000256" key="1">
    <source>
        <dbReference type="ARBA" id="ARBA00006347"/>
    </source>
</evidence>
<proteinExistence type="inferred from homology"/>
<dbReference type="InterPro" id="IPR013766">
    <property type="entry name" value="Thioredoxin_domain"/>
</dbReference>
<feature type="coiled-coil region" evidence="3">
    <location>
        <begin position="159"/>
        <end position="194"/>
    </location>
</feature>
<keyword evidence="4" id="KW-1133">Transmembrane helix</keyword>
<dbReference type="Pfam" id="PF00085">
    <property type="entry name" value="Thioredoxin"/>
    <property type="match status" value="1"/>
</dbReference>
<dbReference type="Gene3D" id="3.40.30.10">
    <property type="entry name" value="Glutaredoxin"/>
    <property type="match status" value="1"/>
</dbReference>
<feature type="domain" description="Thioredoxin" evidence="6">
    <location>
        <begin position="24"/>
        <end position="159"/>
    </location>
</feature>
<evidence type="ECO:0000256" key="2">
    <source>
        <dbReference type="ARBA" id="ARBA00022729"/>
    </source>
</evidence>
<evidence type="ECO:0000259" key="6">
    <source>
        <dbReference type="PROSITE" id="PS51352"/>
    </source>
</evidence>
<dbReference type="PANTHER" id="PTHR45672">
    <property type="entry name" value="PROTEIN DISULFIDE-ISOMERASE C17H9.14C-RELATED"/>
    <property type="match status" value="1"/>
</dbReference>
<evidence type="ECO:0000256" key="4">
    <source>
        <dbReference type="SAM" id="Phobius"/>
    </source>
</evidence>
<keyword evidence="3" id="KW-0175">Coiled coil</keyword>
<keyword evidence="8" id="KW-1185">Reference proteome</keyword>
<evidence type="ECO:0000256" key="3">
    <source>
        <dbReference type="SAM" id="Coils"/>
    </source>
</evidence>
<feature type="chain" id="PRO_5042139707" evidence="5">
    <location>
        <begin position="31"/>
        <end position="266"/>
    </location>
</feature>
<protein>
    <submittedName>
        <fullName evidence="7">Protein disulfide-isomerase A3</fullName>
    </submittedName>
</protein>
<dbReference type="CDD" id="cd02961">
    <property type="entry name" value="PDI_a_family"/>
    <property type="match status" value="1"/>
</dbReference>
<name>A0AAD5TQZ3_9FUNG</name>
<dbReference type="GO" id="GO:0003756">
    <property type="term" value="F:protein disulfide isomerase activity"/>
    <property type="evidence" value="ECO:0007669"/>
    <property type="project" value="TreeGrafter"/>
</dbReference>
<evidence type="ECO:0000256" key="5">
    <source>
        <dbReference type="SAM" id="SignalP"/>
    </source>
</evidence>